<evidence type="ECO:0000313" key="2">
    <source>
        <dbReference type="Proteomes" id="UP000476310"/>
    </source>
</evidence>
<dbReference type="RefSeq" id="WP_164422677.1">
    <property type="nucleotide sequence ID" value="NZ_JAAIKT010000001.1"/>
</dbReference>
<protein>
    <submittedName>
        <fullName evidence="1">Uncharacterized protein</fullName>
    </submittedName>
</protein>
<comment type="caution">
    <text evidence="1">The sequence shown here is derived from an EMBL/GenBank/DDBJ whole genome shotgun (WGS) entry which is preliminary data.</text>
</comment>
<proteinExistence type="predicted"/>
<dbReference type="EMBL" id="JAAIKT010000001">
    <property type="protein sequence ID" value="NEW68995.1"/>
    <property type="molecule type" value="Genomic_DNA"/>
</dbReference>
<reference evidence="1" key="1">
    <citation type="submission" date="2020-02" db="EMBL/GenBank/DDBJ databases">
        <title>A new Streptomyces sp. for controlling soil-borne diseases.</title>
        <authorList>
            <person name="Li X."/>
            <person name="Tian Y."/>
            <person name="Gao K."/>
        </authorList>
    </citation>
    <scope>NUCLEOTIDE SEQUENCE [LARGE SCALE GENOMIC DNA]</scope>
    <source>
        <strain evidence="1">0250</strain>
    </source>
</reference>
<evidence type="ECO:0000313" key="1">
    <source>
        <dbReference type="EMBL" id="NEW68995.1"/>
    </source>
</evidence>
<organism evidence="1 2">
    <name type="scientific">Streptomyces rhizosphaericus</name>
    <dbReference type="NCBI Taxonomy" id="114699"/>
    <lineage>
        <taxon>Bacteria</taxon>
        <taxon>Bacillati</taxon>
        <taxon>Actinomycetota</taxon>
        <taxon>Actinomycetes</taxon>
        <taxon>Kitasatosporales</taxon>
        <taxon>Streptomycetaceae</taxon>
        <taxon>Streptomyces</taxon>
        <taxon>Streptomyces violaceusniger group</taxon>
    </lineage>
</organism>
<sequence length="218" mass="23264">MVRMTRRGALVGVVVAVLAAAGLGAYLLWPAPTLDAADMDAALPTKRDLPGFVPHDGLTGALSVPAGNKEGRSVLAGTGLDRQCRKWREEGDGWACRHLHGAGMVVLERSENVFFRVKSDVLAYDDQDAAEAAWDGLVAANREEIHKIRGAEEHSSGLGDAALSFEAPGVTVLAIRVETVVVEAIVWDGSDQVSEADEDAMVEKWPALQLSKIEKQLG</sequence>
<dbReference type="Proteomes" id="UP000476310">
    <property type="component" value="Unassembled WGS sequence"/>
</dbReference>
<dbReference type="AlphaFoldDB" id="A0A6G4A6S6"/>
<accession>A0A6G4A6S6</accession>
<keyword evidence="2" id="KW-1185">Reference proteome</keyword>
<gene>
    <name evidence="1" type="ORF">G4H13_00860</name>
</gene>
<name>A0A6G4A6S6_9ACTN</name>